<name>A0A1F7IIR3_9BACT</name>
<dbReference type="EMBL" id="MGAI01000057">
    <property type="protein sequence ID" value="OGK43253.1"/>
    <property type="molecule type" value="Genomic_DNA"/>
</dbReference>
<evidence type="ECO:0000256" key="1">
    <source>
        <dbReference type="SAM" id="Phobius"/>
    </source>
</evidence>
<keyword evidence="1" id="KW-0472">Membrane</keyword>
<comment type="caution">
    <text evidence="2">The sequence shown here is derived from an EMBL/GenBank/DDBJ whole genome shotgun (WGS) entry which is preliminary data.</text>
</comment>
<proteinExistence type="predicted"/>
<protein>
    <submittedName>
        <fullName evidence="2">Uncharacterized protein</fullName>
    </submittedName>
</protein>
<keyword evidence="1" id="KW-0812">Transmembrane</keyword>
<feature type="transmembrane region" description="Helical" evidence="1">
    <location>
        <begin position="20"/>
        <end position="40"/>
    </location>
</feature>
<evidence type="ECO:0000313" key="2">
    <source>
        <dbReference type="EMBL" id="OGK43253.1"/>
    </source>
</evidence>
<gene>
    <name evidence="2" type="ORF">A3B40_02060</name>
</gene>
<sequence length="237" mass="27255">MAKINLPTPQNSFFTSRDKLIFLMILLTAILFLLELSLIFRSQSNPQILIQPTILPTPSINISQNDHQSTDTNEWKTFTNKSYNYKIDYPKELTLIDGVGGVFIEKGSSNLLEILTLEKDIYIEEGKSLPFKEYAFELAKMSCSADSPWHSQYCDSIVKELPYTNPYGIRGYEFFLNKVDVDRRSENQSNSTLGPNFVLDVDGYTTGKIKFLFFITYKTVRPQDAELIRQIVNSLRF</sequence>
<accession>A0A1F7IIR3</accession>
<evidence type="ECO:0000313" key="3">
    <source>
        <dbReference type="Proteomes" id="UP000178040"/>
    </source>
</evidence>
<dbReference type="AlphaFoldDB" id="A0A1F7IIR3"/>
<reference evidence="2 3" key="1">
    <citation type="journal article" date="2016" name="Nat. Commun.">
        <title>Thousands of microbial genomes shed light on interconnected biogeochemical processes in an aquifer system.</title>
        <authorList>
            <person name="Anantharaman K."/>
            <person name="Brown C.T."/>
            <person name="Hug L.A."/>
            <person name="Sharon I."/>
            <person name="Castelle C.J."/>
            <person name="Probst A.J."/>
            <person name="Thomas B.C."/>
            <person name="Singh A."/>
            <person name="Wilkins M.J."/>
            <person name="Karaoz U."/>
            <person name="Brodie E.L."/>
            <person name="Williams K.H."/>
            <person name="Hubbard S.S."/>
            <person name="Banfield J.F."/>
        </authorList>
    </citation>
    <scope>NUCLEOTIDE SEQUENCE [LARGE SCALE GENOMIC DNA]</scope>
</reference>
<dbReference type="Proteomes" id="UP000178040">
    <property type="component" value="Unassembled WGS sequence"/>
</dbReference>
<organism evidence="2 3">
    <name type="scientific">Candidatus Roizmanbacteria bacterium RIFCSPLOWO2_01_FULL_37_16</name>
    <dbReference type="NCBI Taxonomy" id="1802058"/>
    <lineage>
        <taxon>Bacteria</taxon>
        <taxon>Candidatus Roizmaniibacteriota</taxon>
    </lineage>
</organism>
<keyword evidence="1" id="KW-1133">Transmembrane helix</keyword>